<dbReference type="Proteomes" id="UP000030765">
    <property type="component" value="Unassembled WGS sequence"/>
</dbReference>
<sequence>MKTTLLIACHQLKEADKTGSLNNLELPSQLTKIKEQEISVTHAASLGDLGERGVNQFCASTPQQKADKALQEQRALVHKSNLQKAKGEFLRDSLSLDQTLRNLKMSVSKDSSIISAMALIPEFRGSVDELEQFVRIVDRVHDRKIVEEYELLDILSKLRGEAVGYCHRLNAETWDDLKDQLSPEFGLSYTVETIFHRTEALCQRPHETFKKYRDRARKIVEMVIAYAPDNESLLEYASRHIKDHFKKSTKIPIGWRKQRGVYGQLKHRRHRIMTTEI</sequence>
<dbReference type="OrthoDB" id="7789754at2759"/>
<dbReference type="EMBL" id="KE524996">
    <property type="protein sequence ID" value="KFB39632.1"/>
    <property type="molecule type" value="Genomic_DNA"/>
</dbReference>
<protein>
    <submittedName>
        <fullName evidence="1 2">Uncharacterized protein</fullName>
    </submittedName>
</protein>
<dbReference type="EMBL" id="ATLV01014911">
    <property type="status" value="NOT_ANNOTATED_CDS"/>
    <property type="molecule type" value="Genomic_DNA"/>
</dbReference>
<evidence type="ECO:0000313" key="3">
    <source>
        <dbReference type="Proteomes" id="UP000030765"/>
    </source>
</evidence>
<dbReference type="AlphaFoldDB" id="A0A084VNT8"/>
<evidence type="ECO:0000313" key="2">
    <source>
        <dbReference type="EnsemblMetazoa" id="ASIC007115-PA"/>
    </source>
</evidence>
<keyword evidence="3" id="KW-1185">Reference proteome</keyword>
<evidence type="ECO:0000313" key="1">
    <source>
        <dbReference type="EMBL" id="KFB39632.1"/>
    </source>
</evidence>
<reference evidence="1 3" key="1">
    <citation type="journal article" date="2014" name="BMC Genomics">
        <title>Genome sequence of Anopheles sinensis provides insight into genetics basis of mosquito competence for malaria parasites.</title>
        <authorList>
            <person name="Zhou D."/>
            <person name="Zhang D."/>
            <person name="Ding G."/>
            <person name="Shi L."/>
            <person name="Hou Q."/>
            <person name="Ye Y."/>
            <person name="Xu Y."/>
            <person name="Zhou H."/>
            <person name="Xiong C."/>
            <person name="Li S."/>
            <person name="Yu J."/>
            <person name="Hong S."/>
            <person name="Yu X."/>
            <person name="Zou P."/>
            <person name="Chen C."/>
            <person name="Chang X."/>
            <person name="Wang W."/>
            <person name="Lv Y."/>
            <person name="Sun Y."/>
            <person name="Ma L."/>
            <person name="Shen B."/>
            <person name="Zhu C."/>
        </authorList>
    </citation>
    <scope>NUCLEOTIDE SEQUENCE [LARGE SCALE GENOMIC DNA]</scope>
</reference>
<name>A0A084VNT8_ANOSI</name>
<dbReference type="VEuPathDB" id="VectorBase:ASIC007115"/>
<reference evidence="2" key="2">
    <citation type="submission" date="2020-05" db="UniProtKB">
        <authorList>
            <consortium name="EnsemblMetazoa"/>
        </authorList>
    </citation>
    <scope>IDENTIFICATION</scope>
</reference>
<gene>
    <name evidence="1" type="ORF">ZHAS_00007115</name>
</gene>
<organism evidence="1">
    <name type="scientific">Anopheles sinensis</name>
    <name type="common">Mosquito</name>
    <dbReference type="NCBI Taxonomy" id="74873"/>
    <lineage>
        <taxon>Eukaryota</taxon>
        <taxon>Metazoa</taxon>
        <taxon>Ecdysozoa</taxon>
        <taxon>Arthropoda</taxon>
        <taxon>Hexapoda</taxon>
        <taxon>Insecta</taxon>
        <taxon>Pterygota</taxon>
        <taxon>Neoptera</taxon>
        <taxon>Endopterygota</taxon>
        <taxon>Diptera</taxon>
        <taxon>Nematocera</taxon>
        <taxon>Culicoidea</taxon>
        <taxon>Culicidae</taxon>
        <taxon>Anophelinae</taxon>
        <taxon>Anopheles</taxon>
    </lineage>
</organism>
<proteinExistence type="predicted"/>
<accession>A0A084VNT8</accession>
<dbReference type="EnsemblMetazoa" id="ASIC007115-RA">
    <property type="protein sequence ID" value="ASIC007115-PA"/>
    <property type="gene ID" value="ASIC007115"/>
</dbReference>